<keyword evidence="3" id="KW-1185">Reference proteome</keyword>
<gene>
    <name evidence="2" type="ORF">K3G22_10540</name>
</gene>
<proteinExistence type="inferred from homology"/>
<evidence type="ECO:0000256" key="1">
    <source>
        <dbReference type="ARBA" id="ARBA00008525"/>
    </source>
</evidence>
<name>A0ABX8X787_SHEPU</name>
<reference evidence="2 3" key="1">
    <citation type="submission" date="2021-08" db="EMBL/GenBank/DDBJ databases">
        <title>Shewanella putrefaciens YZ-J, complete genome.</title>
        <authorList>
            <person name="Yi Z."/>
        </authorList>
    </citation>
    <scope>NUCLEOTIDE SEQUENCE [LARGE SCALE GENOMIC DNA]</scope>
    <source>
        <strain evidence="2 3">YZ-J</strain>
    </source>
</reference>
<protein>
    <submittedName>
        <fullName evidence="2">CbrC family protein</fullName>
    </submittedName>
</protein>
<dbReference type="Proteomes" id="UP000827084">
    <property type="component" value="Chromosome"/>
</dbReference>
<evidence type="ECO:0000313" key="3">
    <source>
        <dbReference type="Proteomes" id="UP000827084"/>
    </source>
</evidence>
<comment type="similarity">
    <text evidence="1">Belongs to the UPF0167 family.</text>
</comment>
<dbReference type="RefSeq" id="WP_011789172.1">
    <property type="nucleotide sequence ID" value="NZ_BMPK01000005.1"/>
</dbReference>
<dbReference type="Pfam" id="PF03691">
    <property type="entry name" value="UPF0167"/>
    <property type="match status" value="1"/>
</dbReference>
<evidence type="ECO:0000313" key="2">
    <source>
        <dbReference type="EMBL" id="QYX71245.1"/>
    </source>
</evidence>
<dbReference type="InterPro" id="IPR005363">
    <property type="entry name" value="UPF0167"/>
</dbReference>
<organism evidence="2 3">
    <name type="scientific">Shewanella putrefaciens</name>
    <name type="common">Pseudomonas putrefaciens</name>
    <dbReference type="NCBI Taxonomy" id="24"/>
    <lineage>
        <taxon>Bacteria</taxon>
        <taxon>Pseudomonadati</taxon>
        <taxon>Pseudomonadota</taxon>
        <taxon>Gammaproteobacteria</taxon>
        <taxon>Alteromonadales</taxon>
        <taxon>Shewanellaceae</taxon>
        <taxon>Shewanella</taxon>
    </lineage>
</organism>
<dbReference type="EMBL" id="CP080635">
    <property type="protein sequence ID" value="QYX71245.1"/>
    <property type="molecule type" value="Genomic_DNA"/>
</dbReference>
<sequence length="182" mass="21158">MELPKFKYHPNPINTGSIVKSGEVCECCNKKRGFIYKGSMYTRHRPEYICPWCIANGEAREKFEIEFSSIMPAVIDPKNPISINCPDSAFEELLYRTPGFSSYQEIEWPNHCEDFCVFHGVATIGDIQKISKEEEERLYKTTWMDEGELRSCQNGNPEEELHYFFKFVCLKCGEIMLQVDPD</sequence>
<accession>A0ABX8X787</accession>
<dbReference type="GeneID" id="67443702"/>